<evidence type="ECO:0000313" key="12">
    <source>
        <dbReference type="EMBL" id="KAB0266523.1"/>
    </source>
</evidence>
<keyword evidence="4 10" id="KW-0813">Transport</keyword>
<evidence type="ECO:0000256" key="10">
    <source>
        <dbReference type="RuleBase" id="RU363032"/>
    </source>
</evidence>
<gene>
    <name evidence="12" type="ORF">FEZ63_14275</name>
</gene>
<evidence type="ECO:0000256" key="2">
    <source>
        <dbReference type="ARBA" id="ARBA00004429"/>
    </source>
</evidence>
<evidence type="ECO:0000256" key="1">
    <source>
        <dbReference type="ARBA" id="ARBA00003159"/>
    </source>
</evidence>
<dbReference type="SUPFAM" id="SSF161098">
    <property type="entry name" value="MetI-like"/>
    <property type="match status" value="1"/>
</dbReference>
<keyword evidence="9 10" id="KW-0472">Membrane</keyword>
<proteinExistence type="inferred from homology"/>
<keyword evidence="5" id="KW-1003">Cell membrane</keyword>
<evidence type="ECO:0000256" key="7">
    <source>
        <dbReference type="ARBA" id="ARBA00022970"/>
    </source>
</evidence>
<feature type="transmembrane region" description="Helical" evidence="10">
    <location>
        <begin position="196"/>
        <end position="215"/>
    </location>
</feature>
<name>A0A5N3P9Z1_9HYPH</name>
<protein>
    <submittedName>
        <fullName evidence="12">Amino acid ABC transporter permease</fullName>
    </submittedName>
</protein>
<evidence type="ECO:0000256" key="9">
    <source>
        <dbReference type="ARBA" id="ARBA00023136"/>
    </source>
</evidence>
<evidence type="ECO:0000259" key="11">
    <source>
        <dbReference type="PROSITE" id="PS50928"/>
    </source>
</evidence>
<evidence type="ECO:0000256" key="4">
    <source>
        <dbReference type="ARBA" id="ARBA00022448"/>
    </source>
</evidence>
<dbReference type="Proteomes" id="UP000325684">
    <property type="component" value="Unassembled WGS sequence"/>
</dbReference>
<dbReference type="GO" id="GO:0043190">
    <property type="term" value="C:ATP-binding cassette (ABC) transporter complex"/>
    <property type="evidence" value="ECO:0007669"/>
    <property type="project" value="InterPro"/>
</dbReference>
<comment type="similarity">
    <text evidence="3">Belongs to the binding-protein-dependent transport system permease family. HisMQ subfamily.</text>
</comment>
<accession>A0A5N3P9Z1</accession>
<comment type="caution">
    <text evidence="12">The sequence shown here is derived from an EMBL/GenBank/DDBJ whole genome shotgun (WGS) entry which is preliminary data.</text>
</comment>
<dbReference type="Gene3D" id="1.10.3720.10">
    <property type="entry name" value="MetI-like"/>
    <property type="match status" value="1"/>
</dbReference>
<dbReference type="PANTHER" id="PTHR30614">
    <property type="entry name" value="MEMBRANE COMPONENT OF AMINO ACID ABC TRANSPORTER"/>
    <property type="match status" value="1"/>
</dbReference>
<comment type="function">
    <text evidence="1">Part of the binding-protein-dependent transport system for glutamine; probably responsible for the translocation of the substrate across the membrane.</text>
</comment>
<dbReference type="InterPro" id="IPR043429">
    <property type="entry name" value="ArtM/GltK/GlnP/TcyL/YhdX-like"/>
</dbReference>
<feature type="transmembrane region" description="Helical" evidence="10">
    <location>
        <begin position="28"/>
        <end position="50"/>
    </location>
</feature>
<keyword evidence="7" id="KW-0029">Amino-acid transport</keyword>
<keyword evidence="13" id="KW-1185">Reference proteome</keyword>
<dbReference type="AlphaFoldDB" id="A0A5N3P9Z1"/>
<evidence type="ECO:0000256" key="3">
    <source>
        <dbReference type="ARBA" id="ARBA00010072"/>
    </source>
</evidence>
<dbReference type="OrthoDB" id="7190458at2"/>
<dbReference type="InterPro" id="IPR010065">
    <property type="entry name" value="AA_ABC_transptr_permease_3TM"/>
</dbReference>
<evidence type="ECO:0000256" key="8">
    <source>
        <dbReference type="ARBA" id="ARBA00022989"/>
    </source>
</evidence>
<evidence type="ECO:0000256" key="5">
    <source>
        <dbReference type="ARBA" id="ARBA00022475"/>
    </source>
</evidence>
<sequence>MNWLLDFYNYRIVAQYLDRFAAGLGNTLTAAGISLVLSIIFGTFIAVALLSDRQALYRPIAAYVAFIRATPLLVQIYLVYYGLPALLPIAKSWSDMYFGIAALVLNSAPYMGEIIRAGIESVPRGQIEGAKAVGMTFNERLRHIVLPQAFANTLPPLIGQTAVLIKDTSLLSIITVFEFTSAGILLNSERVRPNESFITIALGYLAIYVVILLLARMVKQRLAGPAWNAQG</sequence>
<evidence type="ECO:0000313" key="13">
    <source>
        <dbReference type="Proteomes" id="UP000325684"/>
    </source>
</evidence>
<comment type="subcellular location">
    <subcellularLocation>
        <location evidence="2">Cell inner membrane</location>
        <topology evidence="2">Multi-pass membrane protein</topology>
    </subcellularLocation>
    <subcellularLocation>
        <location evidence="10">Cell membrane</location>
        <topology evidence="10">Multi-pass membrane protein</topology>
    </subcellularLocation>
</comment>
<reference evidence="12 13" key="1">
    <citation type="journal article" date="2019" name="Microorganisms">
        <title>Genome Insights into the Novel Species Microvirga brassicacearum, a Rapeseed Endophyte with Biotechnological Potential.</title>
        <authorList>
            <person name="Jimenez-Gomez A."/>
            <person name="Saati-Santamaria Z."/>
            <person name="Igual J.M."/>
            <person name="Rivas R."/>
            <person name="Mateos P.F."/>
            <person name="Garcia-Fraile P."/>
        </authorList>
    </citation>
    <scope>NUCLEOTIDE SEQUENCE [LARGE SCALE GENOMIC DNA]</scope>
    <source>
        <strain evidence="12 13">CDVBN77</strain>
    </source>
</reference>
<feature type="transmembrane region" description="Helical" evidence="10">
    <location>
        <begin position="62"/>
        <end position="83"/>
    </location>
</feature>
<dbReference type="NCBIfam" id="TIGR01726">
    <property type="entry name" value="HEQRo_perm_3TM"/>
    <property type="match status" value="1"/>
</dbReference>
<dbReference type="GO" id="GO:0022857">
    <property type="term" value="F:transmembrane transporter activity"/>
    <property type="evidence" value="ECO:0007669"/>
    <property type="project" value="InterPro"/>
</dbReference>
<dbReference type="GO" id="GO:0006865">
    <property type="term" value="P:amino acid transport"/>
    <property type="evidence" value="ECO:0007669"/>
    <property type="project" value="UniProtKB-KW"/>
</dbReference>
<dbReference type="Pfam" id="PF00528">
    <property type="entry name" value="BPD_transp_1"/>
    <property type="match status" value="1"/>
</dbReference>
<dbReference type="PROSITE" id="PS50928">
    <property type="entry name" value="ABC_TM1"/>
    <property type="match status" value="1"/>
</dbReference>
<dbReference type="EMBL" id="VCMV01000021">
    <property type="protein sequence ID" value="KAB0266523.1"/>
    <property type="molecule type" value="Genomic_DNA"/>
</dbReference>
<dbReference type="InterPro" id="IPR035906">
    <property type="entry name" value="MetI-like_sf"/>
</dbReference>
<dbReference type="PANTHER" id="PTHR30614:SF20">
    <property type="entry name" value="GLUTAMINE TRANSPORT SYSTEM PERMEASE PROTEIN GLNP"/>
    <property type="match status" value="1"/>
</dbReference>
<keyword evidence="8 10" id="KW-1133">Transmembrane helix</keyword>
<dbReference type="RefSeq" id="WP_150945559.1">
    <property type="nucleotide sequence ID" value="NZ_VCMV01000021.1"/>
</dbReference>
<evidence type="ECO:0000256" key="6">
    <source>
        <dbReference type="ARBA" id="ARBA00022692"/>
    </source>
</evidence>
<dbReference type="InterPro" id="IPR000515">
    <property type="entry name" value="MetI-like"/>
</dbReference>
<dbReference type="CDD" id="cd06261">
    <property type="entry name" value="TM_PBP2"/>
    <property type="match status" value="1"/>
</dbReference>
<organism evidence="12 13">
    <name type="scientific">Microvirga brassicacearum</name>
    <dbReference type="NCBI Taxonomy" id="2580413"/>
    <lineage>
        <taxon>Bacteria</taxon>
        <taxon>Pseudomonadati</taxon>
        <taxon>Pseudomonadota</taxon>
        <taxon>Alphaproteobacteria</taxon>
        <taxon>Hyphomicrobiales</taxon>
        <taxon>Methylobacteriaceae</taxon>
        <taxon>Microvirga</taxon>
    </lineage>
</organism>
<keyword evidence="6 10" id="KW-0812">Transmembrane</keyword>
<feature type="domain" description="ABC transmembrane type-1" evidence="11">
    <location>
        <begin position="24"/>
        <end position="218"/>
    </location>
</feature>